<keyword evidence="5" id="KW-0325">Glycoprotein</keyword>
<dbReference type="InterPro" id="IPR001190">
    <property type="entry name" value="SRCR"/>
</dbReference>
<dbReference type="InterPro" id="IPR023415">
    <property type="entry name" value="LDLR_class-A_CS"/>
</dbReference>
<dbReference type="GO" id="GO:0004252">
    <property type="term" value="F:serine-type endopeptidase activity"/>
    <property type="evidence" value="ECO:0007669"/>
    <property type="project" value="InterPro"/>
</dbReference>
<protein>
    <submittedName>
        <fullName evidence="8">Neurotrypsin</fullName>
    </submittedName>
</protein>
<dbReference type="PANTHER" id="PTHR24252">
    <property type="entry name" value="ACROSIN-RELATED"/>
    <property type="match status" value="1"/>
</dbReference>
<dbReference type="PRINTS" id="PR00722">
    <property type="entry name" value="CHYMOTRYPSIN"/>
</dbReference>
<dbReference type="PROSITE" id="PS00135">
    <property type="entry name" value="TRYPSIN_SER"/>
    <property type="match status" value="1"/>
</dbReference>
<dbReference type="InterPro" id="IPR018114">
    <property type="entry name" value="TRYPSIN_HIS"/>
</dbReference>
<dbReference type="SUPFAM" id="SSF57424">
    <property type="entry name" value="LDL receptor-like module"/>
    <property type="match status" value="1"/>
</dbReference>
<evidence type="ECO:0000256" key="6">
    <source>
        <dbReference type="PROSITE-ProRule" id="PRU00124"/>
    </source>
</evidence>
<dbReference type="SUPFAM" id="SSF56487">
    <property type="entry name" value="SRCR-like"/>
    <property type="match status" value="2"/>
</dbReference>
<dbReference type="InterPro" id="IPR001254">
    <property type="entry name" value="Trypsin_dom"/>
</dbReference>
<dbReference type="SMART" id="SM00192">
    <property type="entry name" value="LDLa"/>
    <property type="match status" value="1"/>
</dbReference>
<dbReference type="EMBL" id="JH817732">
    <property type="protein sequence ID" value="EKC23687.1"/>
    <property type="molecule type" value="Genomic_DNA"/>
</dbReference>
<dbReference type="PROSITE" id="PS50068">
    <property type="entry name" value="LDLRA_2"/>
    <property type="match status" value="1"/>
</dbReference>
<dbReference type="GO" id="GO:0016020">
    <property type="term" value="C:membrane"/>
    <property type="evidence" value="ECO:0007669"/>
    <property type="project" value="InterPro"/>
</dbReference>
<evidence type="ECO:0000313" key="8">
    <source>
        <dbReference type="EMBL" id="EKC23687.1"/>
    </source>
</evidence>
<dbReference type="MEROPS" id="S01.495"/>
<evidence type="ECO:0000256" key="7">
    <source>
        <dbReference type="PROSITE-ProRule" id="PRU00196"/>
    </source>
</evidence>
<dbReference type="SMART" id="SM00202">
    <property type="entry name" value="SR"/>
    <property type="match status" value="1"/>
</dbReference>
<dbReference type="InterPro" id="IPR002172">
    <property type="entry name" value="LDrepeatLR_classA_rpt"/>
</dbReference>
<name>K1PI76_MAGGI</name>
<keyword evidence="4 7" id="KW-1015">Disulfide bond</keyword>
<dbReference type="SMART" id="SM00020">
    <property type="entry name" value="Tryp_SPc"/>
    <property type="match status" value="1"/>
</dbReference>
<dbReference type="PROSITE" id="PS00134">
    <property type="entry name" value="TRYPSIN_HIS"/>
    <property type="match status" value="1"/>
</dbReference>
<reference evidence="8" key="1">
    <citation type="journal article" date="2012" name="Nature">
        <title>The oyster genome reveals stress adaptation and complexity of shell formation.</title>
        <authorList>
            <person name="Zhang G."/>
            <person name="Fang X."/>
            <person name="Guo X."/>
            <person name="Li L."/>
            <person name="Luo R."/>
            <person name="Xu F."/>
            <person name="Yang P."/>
            <person name="Zhang L."/>
            <person name="Wang X."/>
            <person name="Qi H."/>
            <person name="Xiong Z."/>
            <person name="Que H."/>
            <person name="Xie Y."/>
            <person name="Holland P.W."/>
            <person name="Paps J."/>
            <person name="Zhu Y."/>
            <person name="Wu F."/>
            <person name="Chen Y."/>
            <person name="Wang J."/>
            <person name="Peng C."/>
            <person name="Meng J."/>
            <person name="Yang L."/>
            <person name="Liu J."/>
            <person name="Wen B."/>
            <person name="Zhang N."/>
            <person name="Huang Z."/>
            <person name="Zhu Q."/>
            <person name="Feng Y."/>
            <person name="Mount A."/>
            <person name="Hedgecock D."/>
            <person name="Xu Z."/>
            <person name="Liu Y."/>
            <person name="Domazet-Loso T."/>
            <person name="Du Y."/>
            <person name="Sun X."/>
            <person name="Zhang S."/>
            <person name="Liu B."/>
            <person name="Cheng P."/>
            <person name="Jiang X."/>
            <person name="Li J."/>
            <person name="Fan D."/>
            <person name="Wang W."/>
            <person name="Fu W."/>
            <person name="Wang T."/>
            <person name="Wang B."/>
            <person name="Zhang J."/>
            <person name="Peng Z."/>
            <person name="Li Y."/>
            <person name="Li N."/>
            <person name="Wang J."/>
            <person name="Chen M."/>
            <person name="He Y."/>
            <person name="Tan F."/>
            <person name="Song X."/>
            <person name="Zheng Q."/>
            <person name="Huang R."/>
            <person name="Yang H."/>
            <person name="Du X."/>
            <person name="Chen L."/>
            <person name="Yang M."/>
            <person name="Gaffney P.M."/>
            <person name="Wang S."/>
            <person name="Luo L."/>
            <person name="She Z."/>
            <person name="Ming Y."/>
            <person name="Huang W."/>
            <person name="Zhang S."/>
            <person name="Huang B."/>
            <person name="Zhang Y."/>
            <person name="Qu T."/>
            <person name="Ni P."/>
            <person name="Miao G."/>
            <person name="Wang J."/>
            <person name="Wang Q."/>
            <person name="Steinberg C.E."/>
            <person name="Wang H."/>
            <person name="Li N."/>
            <person name="Qian L."/>
            <person name="Zhang G."/>
            <person name="Li Y."/>
            <person name="Yang H."/>
            <person name="Liu X."/>
            <person name="Wang J."/>
            <person name="Yin Y."/>
            <person name="Wang J."/>
        </authorList>
    </citation>
    <scope>NUCLEOTIDE SEQUENCE [LARGE SCALE GENOMIC DNA]</scope>
    <source>
        <strain evidence="8">05x7-T-G4-1.051#20</strain>
    </source>
</reference>
<dbReference type="Pfam" id="PF00530">
    <property type="entry name" value="SRCR"/>
    <property type="match status" value="2"/>
</dbReference>
<dbReference type="Pfam" id="PF00057">
    <property type="entry name" value="Ldl_recept_a"/>
    <property type="match status" value="1"/>
</dbReference>
<dbReference type="Pfam" id="PF00089">
    <property type="entry name" value="Trypsin"/>
    <property type="match status" value="1"/>
</dbReference>
<dbReference type="InterPro" id="IPR036055">
    <property type="entry name" value="LDL_receptor-like_sf"/>
</dbReference>
<dbReference type="InterPro" id="IPR033116">
    <property type="entry name" value="TRYPSIN_SER"/>
</dbReference>
<evidence type="ECO:0000256" key="4">
    <source>
        <dbReference type="ARBA" id="ARBA00023157"/>
    </source>
</evidence>
<dbReference type="InterPro" id="IPR043504">
    <property type="entry name" value="Peptidase_S1_PA_chymotrypsin"/>
</dbReference>
<dbReference type="InterPro" id="IPR036772">
    <property type="entry name" value="SRCR-like_dom_sf"/>
</dbReference>
<dbReference type="CDD" id="cd00112">
    <property type="entry name" value="LDLa"/>
    <property type="match status" value="1"/>
</dbReference>
<gene>
    <name evidence="8" type="ORF">CGI_10013540</name>
</gene>
<evidence type="ECO:0000256" key="1">
    <source>
        <dbReference type="ARBA" id="ARBA00022670"/>
    </source>
</evidence>
<keyword evidence="3" id="KW-0720">Serine protease</keyword>
<dbReference type="InterPro" id="IPR009003">
    <property type="entry name" value="Peptidase_S1_PA"/>
</dbReference>
<dbReference type="Gene3D" id="4.10.400.10">
    <property type="entry name" value="Low-density Lipoprotein Receptor"/>
    <property type="match status" value="1"/>
</dbReference>
<evidence type="ECO:0000256" key="5">
    <source>
        <dbReference type="ARBA" id="ARBA00023180"/>
    </source>
</evidence>
<dbReference type="CDD" id="cd00190">
    <property type="entry name" value="Tryp_SPc"/>
    <property type="match status" value="1"/>
</dbReference>
<dbReference type="Gene3D" id="3.10.250.10">
    <property type="entry name" value="SRCR-like domain"/>
    <property type="match status" value="2"/>
</dbReference>
<dbReference type="GO" id="GO:0006508">
    <property type="term" value="P:proteolysis"/>
    <property type="evidence" value="ECO:0007669"/>
    <property type="project" value="UniProtKB-KW"/>
</dbReference>
<dbReference type="PROSITE" id="PS50240">
    <property type="entry name" value="TRYPSIN_DOM"/>
    <property type="match status" value="1"/>
</dbReference>
<evidence type="ECO:0000256" key="3">
    <source>
        <dbReference type="ARBA" id="ARBA00022825"/>
    </source>
</evidence>
<dbReference type="PROSITE" id="PS01209">
    <property type="entry name" value="LDLRA_1"/>
    <property type="match status" value="1"/>
</dbReference>
<dbReference type="InterPro" id="IPR001314">
    <property type="entry name" value="Peptidase_S1A"/>
</dbReference>
<feature type="disulfide bond" evidence="7">
    <location>
        <begin position="188"/>
        <end position="198"/>
    </location>
</feature>
<dbReference type="AlphaFoldDB" id="K1PI76"/>
<dbReference type="InParanoid" id="K1PI76"/>
<keyword evidence="2" id="KW-0378">Hydrolase</keyword>
<feature type="disulfide bond" evidence="6">
    <location>
        <begin position="137"/>
        <end position="152"/>
    </location>
</feature>
<dbReference type="FunFam" id="2.40.10.10:FF:000003">
    <property type="entry name" value="Transmembrane serine protease 3"/>
    <property type="match status" value="1"/>
</dbReference>
<sequence>MPRRQVWEDARLVGRSNSGILELKQNDGSWNKVCADEYWTPQVAEVVCRHVGFDRQTKIRSRTIQQKEHLYSKLKCKGSENSTQQCLTTTVRTCSTHKEALLMCARPRDISGGPASCSDRQFLCRRENKCIPARWRCDYVSDCDDGADEQNCTREYKHVFSGSIMFGAEKVKSFGSGTGQIWIDEISCRGHEKSILECRRNNFAAHDCTHAEDVGIVCKTSPNPKDCGVVKPHAKPPRIVGGHVSSPGRWPWIASIYLHIPPMSQEQFCAGSLVSDEWILTAAHCFDRTTDKRDVRIRLGEFNLHHRDPSEQTFNATELFIHPLYTKSSHDFDIALIKLNRPADTSTDYVKSICLPLASEPPFHNDFCYVAGWGNTGSSGASKTAILQEAKMPLLDSNLCRRIYSQLTSNMMCGGYVYGGIDTCQGDSGGPLSCRRSNRWELGGVVSWGNGCAQILKPGVYTKTMPFLSWITDTMLGKTSPSPSIPHRFDSSLSNFFGR</sequence>
<dbReference type="SUPFAM" id="SSF50494">
    <property type="entry name" value="Trypsin-like serine proteases"/>
    <property type="match status" value="1"/>
</dbReference>
<comment type="caution">
    <text evidence="7">Lacks conserved residue(s) required for the propagation of feature annotation.</text>
</comment>
<dbReference type="PANTHER" id="PTHR24252:SF7">
    <property type="entry name" value="HYALIN"/>
    <property type="match status" value="1"/>
</dbReference>
<keyword evidence="1" id="KW-0645">Protease</keyword>
<dbReference type="HOGENOM" id="CLU_006842_19_6_1"/>
<accession>K1PI76</accession>
<organism evidence="8">
    <name type="scientific">Magallana gigas</name>
    <name type="common">Pacific oyster</name>
    <name type="synonym">Crassostrea gigas</name>
    <dbReference type="NCBI Taxonomy" id="29159"/>
    <lineage>
        <taxon>Eukaryota</taxon>
        <taxon>Metazoa</taxon>
        <taxon>Spiralia</taxon>
        <taxon>Lophotrochozoa</taxon>
        <taxon>Mollusca</taxon>
        <taxon>Bivalvia</taxon>
        <taxon>Autobranchia</taxon>
        <taxon>Pteriomorphia</taxon>
        <taxon>Ostreida</taxon>
        <taxon>Ostreoidea</taxon>
        <taxon>Ostreidae</taxon>
        <taxon>Magallana</taxon>
    </lineage>
</organism>
<dbReference type="Gene3D" id="2.40.10.10">
    <property type="entry name" value="Trypsin-like serine proteases"/>
    <property type="match status" value="1"/>
</dbReference>
<dbReference type="PROSITE" id="PS50287">
    <property type="entry name" value="SRCR_2"/>
    <property type="match status" value="1"/>
</dbReference>
<dbReference type="PRINTS" id="PR00258">
    <property type="entry name" value="SPERACTRCPTR"/>
</dbReference>
<evidence type="ECO:0000256" key="2">
    <source>
        <dbReference type="ARBA" id="ARBA00022801"/>
    </source>
</evidence>
<proteinExistence type="predicted"/>